<dbReference type="InterPro" id="IPR036477">
    <property type="entry name" value="Formyl_transf_N_sf"/>
</dbReference>
<dbReference type="EC" id="2.1.2.2" evidence="4"/>
<dbReference type="Gene3D" id="3.40.50.170">
    <property type="entry name" value="Formyl transferase, N-terminal domain"/>
    <property type="match status" value="1"/>
</dbReference>
<feature type="site" description="Raises pKa of active site His" evidence="4">
    <location>
        <position position="155"/>
    </location>
</feature>
<protein>
    <recommendedName>
        <fullName evidence="4">Phosphoribosylglycinamide formyltransferase</fullName>
        <ecNumber evidence="4">2.1.2.2</ecNumber>
    </recommendedName>
    <alternativeName>
        <fullName evidence="4">5'-phosphoribosylglycinamide transformylase</fullName>
    </alternativeName>
    <alternativeName>
        <fullName evidence="4">GAR transformylase</fullName>
        <shortName evidence="4">GART</shortName>
    </alternativeName>
</protein>
<evidence type="ECO:0000259" key="5">
    <source>
        <dbReference type="Pfam" id="PF00551"/>
    </source>
</evidence>
<dbReference type="GO" id="GO:0004644">
    <property type="term" value="F:phosphoribosylglycinamide formyltransferase activity"/>
    <property type="evidence" value="ECO:0007669"/>
    <property type="project" value="UniProtKB-UniRule"/>
</dbReference>
<dbReference type="HAMAP" id="MF_01930">
    <property type="entry name" value="PurN"/>
    <property type="match status" value="1"/>
</dbReference>
<evidence type="ECO:0000313" key="6">
    <source>
        <dbReference type="EMBL" id="MBB4264870.1"/>
    </source>
</evidence>
<comment type="similarity">
    <text evidence="4">Belongs to the GART family.</text>
</comment>
<accession>A0A7W6RAL2</accession>
<keyword evidence="2 4" id="KW-0808">Transferase</keyword>
<feature type="binding site" evidence="4">
    <location>
        <position position="117"/>
    </location>
    <ligand>
        <name>(6R)-10-formyltetrahydrofolate</name>
        <dbReference type="ChEBI" id="CHEBI:195366"/>
    </ligand>
</feature>
<comment type="function">
    <text evidence="4">Catalyzes the transfer of a formyl group from 10-formyltetrahydrofolate to 5-phospho-ribosyl-glycinamide (GAR), producing 5-phospho-ribosyl-N-formylglycinamide (FGAR) and tetrahydrofolate.</text>
</comment>
<comment type="caution">
    <text evidence="6">The sequence shown here is derived from an EMBL/GenBank/DDBJ whole genome shotgun (WGS) entry which is preliminary data.</text>
</comment>
<dbReference type="RefSeq" id="WP_184042495.1">
    <property type="nucleotide sequence ID" value="NZ_JACIGK010000002.1"/>
</dbReference>
<dbReference type="SUPFAM" id="SSF53328">
    <property type="entry name" value="Formyltransferase"/>
    <property type="match status" value="1"/>
</dbReference>
<feature type="active site" description="Proton donor" evidence="4">
    <location>
        <position position="119"/>
    </location>
</feature>
<dbReference type="Proteomes" id="UP000554286">
    <property type="component" value="Unassembled WGS sequence"/>
</dbReference>
<dbReference type="PANTHER" id="PTHR43369">
    <property type="entry name" value="PHOSPHORIBOSYLGLYCINAMIDE FORMYLTRANSFERASE"/>
    <property type="match status" value="1"/>
</dbReference>
<dbReference type="GO" id="GO:0005829">
    <property type="term" value="C:cytosol"/>
    <property type="evidence" value="ECO:0007669"/>
    <property type="project" value="TreeGrafter"/>
</dbReference>
<dbReference type="GO" id="GO:0006189">
    <property type="term" value="P:'de novo' IMP biosynthetic process"/>
    <property type="evidence" value="ECO:0007669"/>
    <property type="project" value="UniProtKB-UniRule"/>
</dbReference>
<gene>
    <name evidence="4" type="primary">purN</name>
    <name evidence="6" type="ORF">GGD89_000477</name>
</gene>
<feature type="binding site" evidence="4">
    <location>
        <begin position="100"/>
        <end position="103"/>
    </location>
    <ligand>
        <name>(6R)-10-formyltetrahydrofolate</name>
        <dbReference type="ChEBI" id="CHEBI:195366"/>
    </ligand>
</feature>
<feature type="binding site" evidence="4">
    <location>
        <position position="75"/>
    </location>
    <ligand>
        <name>(6R)-10-formyltetrahydrofolate</name>
        <dbReference type="ChEBI" id="CHEBI:195366"/>
    </ligand>
</feature>
<comment type="catalytic activity">
    <reaction evidence="4">
        <text>N(1)-(5-phospho-beta-D-ribosyl)glycinamide + (6R)-10-formyltetrahydrofolate = N(2)-formyl-N(1)-(5-phospho-beta-D-ribosyl)glycinamide + (6S)-5,6,7,8-tetrahydrofolate + H(+)</text>
        <dbReference type="Rhea" id="RHEA:15053"/>
        <dbReference type="ChEBI" id="CHEBI:15378"/>
        <dbReference type="ChEBI" id="CHEBI:57453"/>
        <dbReference type="ChEBI" id="CHEBI:143788"/>
        <dbReference type="ChEBI" id="CHEBI:147286"/>
        <dbReference type="ChEBI" id="CHEBI:195366"/>
        <dbReference type="EC" id="2.1.2.2"/>
    </reaction>
</comment>
<evidence type="ECO:0000313" key="7">
    <source>
        <dbReference type="Proteomes" id="UP000554286"/>
    </source>
</evidence>
<comment type="pathway">
    <text evidence="1 4">Purine metabolism; IMP biosynthesis via de novo pathway; N(2)-formyl-N(1)-(5-phospho-D-ribosyl)glycinamide from N(1)-(5-phospho-D-ribosyl)glycinamide (10-formyl THF route): step 1/1.</text>
</comment>
<dbReference type="InterPro" id="IPR002376">
    <property type="entry name" value="Formyl_transf_N"/>
</dbReference>
<sequence>MTESPTHPPRKTPIAVLISGRGSNMRALVDACDDATYPARVCLVLSNDPAAPGLAWAAEQGLPTAVIDHRAFSGRPAFEAALNARLVRAGAEWICLAGFMRLLTATFVNTWTGRLLNIHPSLLPAYKGLHTHARALAAGEREHGCSVHFVVPDMDAGPLIGQARVPVLPDDTPDSLAERVLGQEHGLYPACLAAALYGYPTLEAARAAGAAHTG</sequence>
<evidence type="ECO:0000256" key="3">
    <source>
        <dbReference type="ARBA" id="ARBA00022755"/>
    </source>
</evidence>
<keyword evidence="3 4" id="KW-0658">Purine biosynthesis</keyword>
<name>A0A7W6RAL2_9PROT</name>
<feature type="domain" description="Formyl transferase N-terminal" evidence="5">
    <location>
        <begin position="14"/>
        <end position="191"/>
    </location>
</feature>
<dbReference type="InterPro" id="IPR004607">
    <property type="entry name" value="GART"/>
</dbReference>
<evidence type="ECO:0000256" key="1">
    <source>
        <dbReference type="ARBA" id="ARBA00005054"/>
    </source>
</evidence>
<evidence type="ECO:0000256" key="2">
    <source>
        <dbReference type="ARBA" id="ARBA00022679"/>
    </source>
</evidence>
<dbReference type="PANTHER" id="PTHR43369:SF2">
    <property type="entry name" value="PHOSPHORIBOSYLGLYCINAMIDE FORMYLTRANSFERASE"/>
    <property type="match status" value="1"/>
</dbReference>
<dbReference type="UniPathway" id="UPA00074">
    <property type="reaction ID" value="UER00126"/>
</dbReference>
<organism evidence="6 7">
    <name type="scientific">Roseospira visakhapatnamensis</name>
    <dbReference type="NCBI Taxonomy" id="390880"/>
    <lineage>
        <taxon>Bacteria</taxon>
        <taxon>Pseudomonadati</taxon>
        <taxon>Pseudomonadota</taxon>
        <taxon>Alphaproteobacteria</taxon>
        <taxon>Rhodospirillales</taxon>
        <taxon>Rhodospirillaceae</taxon>
        <taxon>Roseospira</taxon>
    </lineage>
</organism>
<evidence type="ECO:0000256" key="4">
    <source>
        <dbReference type="HAMAP-Rule" id="MF_01930"/>
    </source>
</evidence>
<keyword evidence="7" id="KW-1185">Reference proteome</keyword>
<dbReference type="CDD" id="cd08645">
    <property type="entry name" value="FMT_core_GART"/>
    <property type="match status" value="1"/>
</dbReference>
<feature type="binding site" evidence="4">
    <location>
        <begin position="22"/>
        <end position="24"/>
    </location>
    <ligand>
        <name>N(1)-(5-phospho-beta-D-ribosyl)glycinamide</name>
        <dbReference type="ChEBI" id="CHEBI:143788"/>
    </ligand>
</feature>
<proteinExistence type="inferred from homology"/>
<dbReference type="NCBIfam" id="TIGR00639">
    <property type="entry name" value="PurN"/>
    <property type="match status" value="1"/>
</dbReference>
<dbReference type="EMBL" id="JACIGK010000002">
    <property type="protein sequence ID" value="MBB4264870.1"/>
    <property type="molecule type" value="Genomic_DNA"/>
</dbReference>
<dbReference type="AlphaFoldDB" id="A0A7W6RAL2"/>
<reference evidence="6 7" key="1">
    <citation type="submission" date="2020-08" db="EMBL/GenBank/DDBJ databases">
        <title>Genome sequencing of Purple Non-Sulfur Bacteria from various extreme environments.</title>
        <authorList>
            <person name="Mayer M."/>
        </authorList>
    </citation>
    <scope>NUCLEOTIDE SEQUENCE [LARGE SCALE GENOMIC DNA]</scope>
    <source>
        <strain evidence="6 7">JA131</strain>
    </source>
</reference>
<dbReference type="Pfam" id="PF00551">
    <property type="entry name" value="Formyl_trans_N"/>
    <property type="match status" value="1"/>
</dbReference>